<sequence length="55" mass="6292">MSSTWSRVWMVWIPYKGTGQADSPDWERQTQKHSPENTAQTLSVSVSATNQPELR</sequence>
<gene>
    <name evidence="2" type="ORF">I79_005436</name>
</gene>
<organism evidence="2 3">
    <name type="scientific">Cricetulus griseus</name>
    <name type="common">Chinese hamster</name>
    <name type="synonym">Cricetulus barabensis griseus</name>
    <dbReference type="NCBI Taxonomy" id="10029"/>
    <lineage>
        <taxon>Eukaryota</taxon>
        <taxon>Metazoa</taxon>
        <taxon>Chordata</taxon>
        <taxon>Craniata</taxon>
        <taxon>Vertebrata</taxon>
        <taxon>Euteleostomi</taxon>
        <taxon>Mammalia</taxon>
        <taxon>Eutheria</taxon>
        <taxon>Euarchontoglires</taxon>
        <taxon>Glires</taxon>
        <taxon>Rodentia</taxon>
        <taxon>Myomorpha</taxon>
        <taxon>Muroidea</taxon>
        <taxon>Cricetidae</taxon>
        <taxon>Cricetinae</taxon>
        <taxon>Cricetulus</taxon>
    </lineage>
</organism>
<dbReference type="Proteomes" id="UP000001075">
    <property type="component" value="Unassembled WGS sequence"/>
</dbReference>
<name>G3H564_CRIGR</name>
<accession>G3H564</accession>
<evidence type="ECO:0000313" key="3">
    <source>
        <dbReference type="Proteomes" id="UP000001075"/>
    </source>
</evidence>
<evidence type="ECO:0000256" key="1">
    <source>
        <dbReference type="SAM" id="MobiDB-lite"/>
    </source>
</evidence>
<feature type="compositionally biased region" description="Polar residues" evidence="1">
    <location>
        <begin position="36"/>
        <end position="55"/>
    </location>
</feature>
<feature type="compositionally biased region" description="Basic and acidic residues" evidence="1">
    <location>
        <begin position="25"/>
        <end position="35"/>
    </location>
</feature>
<dbReference type="AlphaFoldDB" id="G3H564"/>
<proteinExistence type="predicted"/>
<protein>
    <submittedName>
        <fullName evidence="2">Uncharacterized protein</fullName>
    </submittedName>
</protein>
<dbReference type="InParanoid" id="G3H564"/>
<feature type="region of interest" description="Disordered" evidence="1">
    <location>
        <begin position="17"/>
        <end position="55"/>
    </location>
</feature>
<evidence type="ECO:0000313" key="2">
    <source>
        <dbReference type="EMBL" id="EGW08814.1"/>
    </source>
</evidence>
<dbReference type="EMBL" id="JH000154">
    <property type="protein sequence ID" value="EGW08814.1"/>
    <property type="molecule type" value="Genomic_DNA"/>
</dbReference>
<reference evidence="3" key="1">
    <citation type="journal article" date="2011" name="Nat. Biotechnol.">
        <title>The genomic sequence of the Chinese hamster ovary (CHO)-K1 cell line.</title>
        <authorList>
            <person name="Xu X."/>
            <person name="Nagarajan H."/>
            <person name="Lewis N.E."/>
            <person name="Pan S."/>
            <person name="Cai Z."/>
            <person name="Liu X."/>
            <person name="Chen W."/>
            <person name="Xie M."/>
            <person name="Wang W."/>
            <person name="Hammond S."/>
            <person name="Andersen M.R."/>
            <person name="Neff N."/>
            <person name="Passarelli B."/>
            <person name="Koh W."/>
            <person name="Fan H.C."/>
            <person name="Wang J."/>
            <person name="Gui Y."/>
            <person name="Lee K.H."/>
            <person name="Betenbaugh M.J."/>
            <person name="Quake S.R."/>
            <person name="Famili I."/>
            <person name="Palsson B.O."/>
            <person name="Wang J."/>
        </authorList>
    </citation>
    <scope>NUCLEOTIDE SEQUENCE [LARGE SCALE GENOMIC DNA]</scope>
    <source>
        <strain evidence="3">CHO K1 cell line</strain>
    </source>
</reference>